<gene>
    <name evidence="8" type="ORF">RDB_LOCUS150021</name>
</gene>
<feature type="non-terminal residue" evidence="8">
    <location>
        <position position="1"/>
    </location>
</feature>
<evidence type="ECO:0000256" key="2">
    <source>
        <dbReference type="ARBA" id="ARBA00022737"/>
    </source>
</evidence>
<feature type="region of interest" description="Disordered" evidence="6">
    <location>
        <begin position="113"/>
        <end position="133"/>
    </location>
</feature>
<keyword evidence="1" id="KW-0479">Metal-binding</keyword>
<organism evidence="8 9">
    <name type="scientific">Rhizoctonia solani</name>
    <dbReference type="NCBI Taxonomy" id="456999"/>
    <lineage>
        <taxon>Eukaryota</taxon>
        <taxon>Fungi</taxon>
        <taxon>Dikarya</taxon>
        <taxon>Basidiomycota</taxon>
        <taxon>Agaricomycotina</taxon>
        <taxon>Agaricomycetes</taxon>
        <taxon>Cantharellales</taxon>
        <taxon>Ceratobasidiaceae</taxon>
        <taxon>Rhizoctonia</taxon>
    </lineage>
</organism>
<feature type="domain" description="C2H2-type" evidence="7">
    <location>
        <begin position="656"/>
        <end position="683"/>
    </location>
</feature>
<dbReference type="GO" id="GO:0005667">
    <property type="term" value="C:transcription regulator complex"/>
    <property type="evidence" value="ECO:0007669"/>
    <property type="project" value="TreeGrafter"/>
</dbReference>
<dbReference type="InterPro" id="IPR013087">
    <property type="entry name" value="Znf_C2H2_type"/>
</dbReference>
<keyword evidence="3 5" id="KW-0863">Zinc-finger</keyword>
<evidence type="ECO:0000313" key="8">
    <source>
        <dbReference type="EMBL" id="CAE6460417.1"/>
    </source>
</evidence>
<dbReference type="GO" id="GO:0000785">
    <property type="term" value="C:chromatin"/>
    <property type="evidence" value="ECO:0007669"/>
    <property type="project" value="TreeGrafter"/>
</dbReference>
<dbReference type="InterPro" id="IPR036236">
    <property type="entry name" value="Znf_C2H2_sf"/>
</dbReference>
<dbReference type="GO" id="GO:0000981">
    <property type="term" value="F:DNA-binding transcription factor activity, RNA polymerase II-specific"/>
    <property type="evidence" value="ECO:0007669"/>
    <property type="project" value="TreeGrafter"/>
</dbReference>
<dbReference type="Proteomes" id="UP000663841">
    <property type="component" value="Unassembled WGS sequence"/>
</dbReference>
<evidence type="ECO:0000256" key="5">
    <source>
        <dbReference type="PROSITE-ProRule" id="PRU00042"/>
    </source>
</evidence>
<dbReference type="PANTHER" id="PTHR14003:SF19">
    <property type="entry name" value="YY2 TRANSCRIPTION FACTOR"/>
    <property type="match status" value="1"/>
</dbReference>
<name>A0A8H3GPU1_9AGAM</name>
<sequence length="751" mass="84607">LNSAINPLSAIPSLRAANPTLESSFAILMGADETWFAWGWSAISRVVTWRGGDDTVLSSAESKPEEFDTLPHSAATLVLAKVSEEGDHDDPLYYLASLFDDIKLEDLKEYEGGVKHKPAGDRSVPLSEPSINKKGYISSENLKVLDRDEEDELADTESVPSLVSCDGGSPTTSASEDNDSPRTEYDFKSDSLQKDQVKVPLTSCRRQRPQPSKDQPTPPKQDNESNTDPAQSGCGGIATAQPGADSSQEWSAHPTSNTTPSTLRETGEDKQVSTTPSGLITLEDTKDLSDGVKPKREKEEPAQRPTNLIIDERQTETETPPATAFGRGEGGRYYFFTSGGWYYFDDYHNVHSEDDTLVYDASFEFLLEENTPSFYIRGVPYWFRPAGLLSQDDSSFYYVTTWYSKYYFHTPNGLYYFDYRQNVYSDKGSLVYDSSFAGDLGGPLLPIFYIDGASYWFELNALWYQASIDTRYRIHTWQKEPNLNSLNKTYCFFASGHFYYLDDHRNLYSEDGTMMYNCSSSVLADNLLAPNFQIDGTPYWLHKQGLLSRSTDDTVCRVLAWQNPLQKALQEGLLAFSPGSSDFESPNARSTIDGLQTPYITLFAESHPRYIQSTTTSLTEHKTVKKVMQKVTKKVQPSRKLSAKYQSPRKGDPKNHLCPYCGKENRRPVALKEHIRIHTGEKPEVCPFKGCNTGFATRTNMRRHFITHRAECTLEEYERRVLQSTETASVLIEPHNPHHLGMHHHSTSGNY</sequence>
<dbReference type="PROSITE" id="PS00028">
    <property type="entry name" value="ZINC_FINGER_C2H2_1"/>
    <property type="match status" value="1"/>
</dbReference>
<proteinExistence type="predicted"/>
<protein>
    <recommendedName>
        <fullName evidence="7">C2H2-type domain-containing protein</fullName>
    </recommendedName>
</protein>
<keyword evidence="4" id="KW-0862">Zinc</keyword>
<dbReference type="Gene3D" id="3.30.160.60">
    <property type="entry name" value="Classic Zinc Finger"/>
    <property type="match status" value="2"/>
</dbReference>
<dbReference type="SUPFAM" id="SSF57667">
    <property type="entry name" value="beta-beta-alpha zinc fingers"/>
    <property type="match status" value="1"/>
</dbReference>
<dbReference type="PANTHER" id="PTHR14003">
    <property type="entry name" value="TRANSCRIPTIONAL REPRESSOR PROTEIN YY"/>
    <property type="match status" value="1"/>
</dbReference>
<dbReference type="SMART" id="SM00355">
    <property type="entry name" value="ZnF_C2H2"/>
    <property type="match status" value="2"/>
</dbReference>
<evidence type="ECO:0000259" key="7">
    <source>
        <dbReference type="PROSITE" id="PS50157"/>
    </source>
</evidence>
<dbReference type="EMBL" id="CAJMWW010000247">
    <property type="protein sequence ID" value="CAE6460417.1"/>
    <property type="molecule type" value="Genomic_DNA"/>
</dbReference>
<evidence type="ECO:0000256" key="3">
    <source>
        <dbReference type="ARBA" id="ARBA00022771"/>
    </source>
</evidence>
<evidence type="ECO:0000256" key="6">
    <source>
        <dbReference type="SAM" id="MobiDB-lite"/>
    </source>
</evidence>
<dbReference type="GO" id="GO:0008270">
    <property type="term" value="F:zinc ion binding"/>
    <property type="evidence" value="ECO:0007669"/>
    <property type="project" value="UniProtKB-KW"/>
</dbReference>
<dbReference type="GO" id="GO:0000978">
    <property type="term" value="F:RNA polymerase II cis-regulatory region sequence-specific DNA binding"/>
    <property type="evidence" value="ECO:0007669"/>
    <property type="project" value="TreeGrafter"/>
</dbReference>
<evidence type="ECO:0000256" key="1">
    <source>
        <dbReference type="ARBA" id="ARBA00022723"/>
    </source>
</evidence>
<reference evidence="8" key="1">
    <citation type="submission" date="2021-01" db="EMBL/GenBank/DDBJ databases">
        <authorList>
            <person name="Kaushik A."/>
        </authorList>
    </citation>
    <scope>NUCLEOTIDE SEQUENCE</scope>
    <source>
        <strain evidence="8">AG3-T5</strain>
    </source>
</reference>
<feature type="region of interest" description="Disordered" evidence="6">
    <location>
        <begin position="148"/>
        <end position="324"/>
    </location>
</feature>
<feature type="compositionally biased region" description="Polar residues" evidence="6">
    <location>
        <begin position="244"/>
        <end position="264"/>
    </location>
</feature>
<feature type="region of interest" description="Disordered" evidence="6">
    <location>
        <begin position="633"/>
        <end position="658"/>
    </location>
</feature>
<feature type="compositionally biased region" description="Basic and acidic residues" evidence="6">
    <location>
        <begin position="283"/>
        <end position="302"/>
    </location>
</feature>
<feature type="compositionally biased region" description="Basic and acidic residues" evidence="6">
    <location>
        <begin position="179"/>
        <end position="197"/>
    </location>
</feature>
<evidence type="ECO:0000256" key="4">
    <source>
        <dbReference type="ARBA" id="ARBA00022833"/>
    </source>
</evidence>
<accession>A0A8H3GPU1</accession>
<dbReference type="PROSITE" id="PS50157">
    <property type="entry name" value="ZINC_FINGER_C2H2_2"/>
    <property type="match status" value="1"/>
</dbReference>
<dbReference type="GO" id="GO:0031519">
    <property type="term" value="C:PcG protein complex"/>
    <property type="evidence" value="ECO:0007669"/>
    <property type="project" value="TreeGrafter"/>
</dbReference>
<evidence type="ECO:0000313" key="9">
    <source>
        <dbReference type="Proteomes" id="UP000663841"/>
    </source>
</evidence>
<dbReference type="AlphaFoldDB" id="A0A8H3GPU1"/>
<keyword evidence="2" id="KW-0677">Repeat</keyword>
<comment type="caution">
    <text evidence="8">The sequence shown here is derived from an EMBL/GenBank/DDBJ whole genome shotgun (WGS) entry which is preliminary data.</text>
</comment>